<dbReference type="InterPro" id="IPR007863">
    <property type="entry name" value="Peptidase_M16_C"/>
</dbReference>
<evidence type="ECO:0000313" key="5">
    <source>
        <dbReference type="EMBL" id="PIR83255.1"/>
    </source>
</evidence>
<dbReference type="AlphaFoldDB" id="A0A2H0UBW7"/>
<evidence type="ECO:0000313" key="6">
    <source>
        <dbReference type="Proteomes" id="UP000230179"/>
    </source>
</evidence>
<accession>A0A2H0UBW7</accession>
<dbReference type="InterPro" id="IPR050361">
    <property type="entry name" value="MPP/UQCRC_Complex"/>
</dbReference>
<dbReference type="GO" id="GO:0006508">
    <property type="term" value="P:proteolysis"/>
    <property type="evidence" value="ECO:0007669"/>
    <property type="project" value="InterPro"/>
</dbReference>
<dbReference type="Gene3D" id="3.30.830.10">
    <property type="entry name" value="Metalloenzyme, LuxS/M16 peptidase-like"/>
    <property type="match status" value="2"/>
</dbReference>
<comment type="caution">
    <text evidence="5">The sequence shown here is derived from an EMBL/GenBank/DDBJ whole genome shotgun (WGS) entry which is preliminary data.</text>
</comment>
<dbReference type="InterPro" id="IPR011765">
    <property type="entry name" value="Pept_M16_N"/>
</dbReference>
<dbReference type="Proteomes" id="UP000230179">
    <property type="component" value="Unassembled WGS sequence"/>
</dbReference>
<dbReference type="InterPro" id="IPR001431">
    <property type="entry name" value="Pept_M16_Zn_BS"/>
</dbReference>
<evidence type="ECO:0000259" key="4">
    <source>
        <dbReference type="Pfam" id="PF05193"/>
    </source>
</evidence>
<dbReference type="EMBL" id="PFBL01000011">
    <property type="protein sequence ID" value="PIR83255.1"/>
    <property type="molecule type" value="Genomic_DNA"/>
</dbReference>
<comment type="similarity">
    <text evidence="1 2">Belongs to the peptidase M16 family.</text>
</comment>
<name>A0A2H0UBW7_9BACT</name>
<evidence type="ECO:0000256" key="1">
    <source>
        <dbReference type="ARBA" id="ARBA00007261"/>
    </source>
</evidence>
<dbReference type="PANTHER" id="PTHR11851">
    <property type="entry name" value="METALLOPROTEASE"/>
    <property type="match status" value="1"/>
</dbReference>
<dbReference type="Pfam" id="PF00675">
    <property type="entry name" value="Peptidase_M16"/>
    <property type="match status" value="1"/>
</dbReference>
<organism evidence="5 6">
    <name type="scientific">Candidatus Kaiserbacteria bacterium CG10_big_fil_rev_8_21_14_0_10_56_12</name>
    <dbReference type="NCBI Taxonomy" id="1974611"/>
    <lineage>
        <taxon>Bacteria</taxon>
        <taxon>Candidatus Kaiseribacteriota</taxon>
    </lineage>
</organism>
<protein>
    <submittedName>
        <fullName evidence="5">Insulinase family protein</fullName>
    </submittedName>
</protein>
<dbReference type="Pfam" id="PF05193">
    <property type="entry name" value="Peptidase_M16_C"/>
    <property type="match status" value="1"/>
</dbReference>
<feature type="domain" description="Peptidase M16 C-terminal" evidence="4">
    <location>
        <begin position="194"/>
        <end position="369"/>
    </location>
</feature>
<reference evidence="6" key="1">
    <citation type="submission" date="2017-09" db="EMBL/GenBank/DDBJ databases">
        <title>Depth-based differentiation of microbial function through sediment-hosted aquifers and enrichment of novel symbionts in the deep terrestrial subsurface.</title>
        <authorList>
            <person name="Probst A.J."/>
            <person name="Ladd B."/>
            <person name="Jarett J.K."/>
            <person name="Geller-Mcgrath D.E."/>
            <person name="Sieber C.M.K."/>
            <person name="Emerson J.B."/>
            <person name="Anantharaman K."/>
            <person name="Thomas B.C."/>
            <person name="Malmstrom R."/>
            <person name="Stieglmeier M."/>
            <person name="Klingl A."/>
            <person name="Woyke T."/>
            <person name="Ryan C.M."/>
            <person name="Banfield J.F."/>
        </authorList>
    </citation>
    <scope>NUCLEOTIDE SEQUENCE [LARGE SCALE GENOMIC DNA]</scope>
</reference>
<dbReference type="SUPFAM" id="SSF63411">
    <property type="entry name" value="LuxS/MPP-like metallohydrolase"/>
    <property type="match status" value="2"/>
</dbReference>
<sequence>MASRTEPKRTNVPGISFVRALDWIEEYRLDKNGLQILLVPDSASPVAGVMVTYHVGSRNEAIGYTGATHLLEHLMFKGSKHFNKKNGGDAFALLERKGARVNATTWNDRTNYYEVLPRALVPTALALEADRMRNAYLRETDRVSEMPVVRNEFEIGENNPAEALDKQLWALAYQAHPYHHSTIGWKSDIERVPIERLQKFYADFYRPDNATVTVAGGFDVKEVLACIKKEFGAHIAPSAPLPELYTTEPRQEGERRVMVRRASDSNLVAIAHKIPGASHGDVPALLLLSLILADGKASRLYRALVDTSQATDVTTICYQLRDPSLLSTLVTLTPGTGHDRVEQTLKAEFARICTEGIAAKEIAKARQSLRAYIASRSDGPYALLSSLNEEIATGDWTRFVTFPEALARVTAREVQAVAKKYLVDDQSTVGHFVGTRL</sequence>
<evidence type="ECO:0000259" key="3">
    <source>
        <dbReference type="Pfam" id="PF00675"/>
    </source>
</evidence>
<dbReference type="GO" id="GO:0004222">
    <property type="term" value="F:metalloendopeptidase activity"/>
    <property type="evidence" value="ECO:0007669"/>
    <property type="project" value="InterPro"/>
</dbReference>
<dbReference type="InterPro" id="IPR011249">
    <property type="entry name" value="Metalloenz_LuxS/M16"/>
</dbReference>
<dbReference type="PANTHER" id="PTHR11851:SF49">
    <property type="entry name" value="MITOCHONDRIAL-PROCESSING PEPTIDASE SUBUNIT ALPHA"/>
    <property type="match status" value="1"/>
</dbReference>
<dbReference type="GO" id="GO:0046872">
    <property type="term" value="F:metal ion binding"/>
    <property type="evidence" value="ECO:0007669"/>
    <property type="project" value="InterPro"/>
</dbReference>
<dbReference type="PROSITE" id="PS00143">
    <property type="entry name" value="INSULINASE"/>
    <property type="match status" value="1"/>
</dbReference>
<gene>
    <name evidence="5" type="ORF">COU19_01535</name>
</gene>
<evidence type="ECO:0000256" key="2">
    <source>
        <dbReference type="RuleBase" id="RU004447"/>
    </source>
</evidence>
<proteinExistence type="inferred from homology"/>
<feature type="domain" description="Peptidase M16 N-terminal" evidence="3">
    <location>
        <begin position="39"/>
        <end position="183"/>
    </location>
</feature>